<proteinExistence type="predicted"/>
<gene>
    <name evidence="1" type="ORF">RRG08_014105</name>
</gene>
<keyword evidence="2" id="KW-1185">Reference proteome</keyword>
<dbReference type="AlphaFoldDB" id="A0AAE0XRG9"/>
<evidence type="ECO:0000313" key="2">
    <source>
        <dbReference type="Proteomes" id="UP001283361"/>
    </source>
</evidence>
<protein>
    <submittedName>
        <fullName evidence="1">Uncharacterized protein</fullName>
    </submittedName>
</protein>
<reference evidence="1" key="1">
    <citation type="journal article" date="2023" name="G3 (Bethesda)">
        <title>A reference genome for the long-term kleptoplast-retaining sea slug Elysia crispata morphotype clarki.</title>
        <authorList>
            <person name="Eastman K.E."/>
            <person name="Pendleton A.L."/>
            <person name="Shaikh M.A."/>
            <person name="Suttiyut T."/>
            <person name="Ogas R."/>
            <person name="Tomko P."/>
            <person name="Gavelis G."/>
            <person name="Widhalm J.R."/>
            <person name="Wisecaver J.H."/>
        </authorList>
    </citation>
    <scope>NUCLEOTIDE SEQUENCE</scope>
    <source>
        <strain evidence="1">ECLA1</strain>
    </source>
</reference>
<organism evidence="1 2">
    <name type="scientific">Elysia crispata</name>
    <name type="common">lettuce slug</name>
    <dbReference type="NCBI Taxonomy" id="231223"/>
    <lineage>
        <taxon>Eukaryota</taxon>
        <taxon>Metazoa</taxon>
        <taxon>Spiralia</taxon>
        <taxon>Lophotrochozoa</taxon>
        <taxon>Mollusca</taxon>
        <taxon>Gastropoda</taxon>
        <taxon>Heterobranchia</taxon>
        <taxon>Euthyneura</taxon>
        <taxon>Panpulmonata</taxon>
        <taxon>Sacoglossa</taxon>
        <taxon>Placobranchoidea</taxon>
        <taxon>Plakobranchidae</taxon>
        <taxon>Elysia</taxon>
    </lineage>
</organism>
<dbReference type="Proteomes" id="UP001283361">
    <property type="component" value="Unassembled WGS sequence"/>
</dbReference>
<accession>A0AAE0XRG9</accession>
<name>A0AAE0XRG9_9GAST</name>
<sequence>MVQTARVVNRQSTWLSSSASNDAIYGLTRIEPHLGTAVLAIGDVLIHIPQIHFLVFNQFWKLPIGKRQSPEPQFSQCQQVTAMLSTSEDRAQWRRLPGTFARQPRSPSRTTSKTDFCAAQLISANHSKPGSRDKFSPLTYTTETPQRQHQILVAHRVSDSLFFITARVDSPGQGQDLSVQTDHTRSQVLTLCSPRRLVSRATKNLIICLSTKERSSFLIKSARLQPSPVDLRSNLTLDPYSSSS</sequence>
<evidence type="ECO:0000313" key="1">
    <source>
        <dbReference type="EMBL" id="KAK3703898.1"/>
    </source>
</evidence>
<comment type="caution">
    <text evidence="1">The sequence shown here is derived from an EMBL/GenBank/DDBJ whole genome shotgun (WGS) entry which is preliminary data.</text>
</comment>
<dbReference type="EMBL" id="JAWDGP010007816">
    <property type="protein sequence ID" value="KAK3703898.1"/>
    <property type="molecule type" value="Genomic_DNA"/>
</dbReference>